<gene>
    <name evidence="1" type="ORF">TNIN_348301</name>
</gene>
<accession>A0A8X6XPP8</accession>
<reference evidence="1" key="1">
    <citation type="submission" date="2020-08" db="EMBL/GenBank/DDBJ databases">
        <title>Multicomponent nature underlies the extraordinary mechanical properties of spider dragline silk.</title>
        <authorList>
            <person name="Kono N."/>
            <person name="Nakamura H."/>
            <person name="Mori M."/>
            <person name="Yoshida Y."/>
            <person name="Ohtoshi R."/>
            <person name="Malay A.D."/>
            <person name="Moran D.A.P."/>
            <person name="Tomita M."/>
            <person name="Numata K."/>
            <person name="Arakawa K."/>
        </authorList>
    </citation>
    <scope>NUCLEOTIDE SEQUENCE</scope>
</reference>
<dbReference type="AlphaFoldDB" id="A0A8X6XPP8"/>
<proteinExistence type="predicted"/>
<evidence type="ECO:0000313" key="1">
    <source>
        <dbReference type="EMBL" id="GFY56502.1"/>
    </source>
</evidence>
<name>A0A8X6XPP8_9ARAC</name>
<keyword evidence="2" id="KW-1185">Reference proteome</keyword>
<dbReference type="EMBL" id="BMAV01011013">
    <property type="protein sequence ID" value="GFY56502.1"/>
    <property type="molecule type" value="Genomic_DNA"/>
</dbReference>
<dbReference type="Proteomes" id="UP000886998">
    <property type="component" value="Unassembled WGS sequence"/>
</dbReference>
<sequence length="73" mass="8034">MGLGGETAKRLISGQKVVRINPVKVKKRNVYETLLKKISCQSTFANFVVSGTPLPKLHANHGRKKMALLMAQT</sequence>
<evidence type="ECO:0000313" key="2">
    <source>
        <dbReference type="Proteomes" id="UP000886998"/>
    </source>
</evidence>
<protein>
    <submittedName>
        <fullName evidence="1">Uncharacterized protein</fullName>
    </submittedName>
</protein>
<comment type="caution">
    <text evidence="1">The sequence shown here is derived from an EMBL/GenBank/DDBJ whole genome shotgun (WGS) entry which is preliminary data.</text>
</comment>
<organism evidence="1 2">
    <name type="scientific">Trichonephila inaurata madagascariensis</name>
    <dbReference type="NCBI Taxonomy" id="2747483"/>
    <lineage>
        <taxon>Eukaryota</taxon>
        <taxon>Metazoa</taxon>
        <taxon>Ecdysozoa</taxon>
        <taxon>Arthropoda</taxon>
        <taxon>Chelicerata</taxon>
        <taxon>Arachnida</taxon>
        <taxon>Araneae</taxon>
        <taxon>Araneomorphae</taxon>
        <taxon>Entelegynae</taxon>
        <taxon>Araneoidea</taxon>
        <taxon>Nephilidae</taxon>
        <taxon>Trichonephila</taxon>
        <taxon>Trichonephila inaurata</taxon>
    </lineage>
</organism>